<reference evidence="10 11" key="1">
    <citation type="submission" date="2016-02" db="EMBL/GenBank/DDBJ databases">
        <title>Genome analysis of coral dinoflagellate symbionts highlights evolutionary adaptations to a symbiotic lifestyle.</title>
        <authorList>
            <person name="Aranda M."/>
            <person name="Li Y."/>
            <person name="Liew Y.J."/>
            <person name="Baumgarten S."/>
            <person name="Simakov O."/>
            <person name="Wilson M."/>
            <person name="Piel J."/>
            <person name="Ashoor H."/>
            <person name="Bougouffa S."/>
            <person name="Bajic V.B."/>
            <person name="Ryu T."/>
            <person name="Ravasi T."/>
            <person name="Bayer T."/>
            <person name="Micklem G."/>
            <person name="Kim H."/>
            <person name="Bhak J."/>
            <person name="Lajeunesse T.C."/>
            <person name="Voolstra C.R."/>
        </authorList>
    </citation>
    <scope>NUCLEOTIDE SEQUENCE [LARGE SCALE GENOMIC DNA]</scope>
    <source>
        <strain evidence="10 11">CCMP2467</strain>
    </source>
</reference>
<evidence type="ECO:0000256" key="3">
    <source>
        <dbReference type="ARBA" id="ARBA00022475"/>
    </source>
</evidence>
<dbReference type="SUPFAM" id="SSF52540">
    <property type="entry name" value="P-loop containing nucleoside triphosphate hydrolases"/>
    <property type="match status" value="1"/>
</dbReference>
<protein>
    <recommendedName>
        <fullName evidence="9">CobW/HypB/UreG nucleotide-binding domain-containing protein</fullName>
    </recommendedName>
</protein>
<dbReference type="InterPro" id="IPR009091">
    <property type="entry name" value="RCC1/BLIP-II"/>
</dbReference>
<keyword evidence="4 8" id="KW-0812">Transmembrane</keyword>
<feature type="compositionally biased region" description="Low complexity" evidence="7">
    <location>
        <begin position="1027"/>
        <end position="1045"/>
    </location>
</feature>
<feature type="region of interest" description="Disordered" evidence="7">
    <location>
        <begin position="962"/>
        <end position="1065"/>
    </location>
</feature>
<evidence type="ECO:0000256" key="1">
    <source>
        <dbReference type="ARBA" id="ARBA00004651"/>
    </source>
</evidence>
<dbReference type="InterPro" id="IPR051927">
    <property type="entry name" value="Zn_Chap_cDPG_Synth"/>
</dbReference>
<dbReference type="Pfam" id="PF02492">
    <property type="entry name" value="cobW"/>
    <property type="match status" value="1"/>
</dbReference>
<keyword evidence="6 8" id="KW-0472">Membrane</keyword>
<keyword evidence="5 8" id="KW-1133">Transmembrane helix</keyword>
<feature type="transmembrane region" description="Helical" evidence="8">
    <location>
        <begin position="188"/>
        <end position="209"/>
    </location>
</feature>
<comment type="subcellular location">
    <subcellularLocation>
        <location evidence="1">Cell membrane</location>
        <topology evidence="1">Multi-pass membrane protein</topology>
    </subcellularLocation>
</comment>
<evidence type="ECO:0000313" key="10">
    <source>
        <dbReference type="EMBL" id="OLP82186.1"/>
    </source>
</evidence>
<evidence type="ECO:0000256" key="2">
    <source>
        <dbReference type="ARBA" id="ARBA00005808"/>
    </source>
</evidence>
<dbReference type="InterPro" id="IPR027417">
    <property type="entry name" value="P-loop_NTPase"/>
</dbReference>
<feature type="region of interest" description="Disordered" evidence="7">
    <location>
        <begin position="866"/>
        <end position="914"/>
    </location>
</feature>
<feature type="compositionally biased region" description="Basic and acidic residues" evidence="7">
    <location>
        <begin position="823"/>
        <end position="832"/>
    </location>
</feature>
<evidence type="ECO:0000313" key="11">
    <source>
        <dbReference type="Proteomes" id="UP000186817"/>
    </source>
</evidence>
<dbReference type="PANTHER" id="PTHR43603">
    <property type="entry name" value="COBW DOMAIN-CONTAINING PROTEIN DDB_G0274527"/>
    <property type="match status" value="1"/>
</dbReference>
<feature type="transmembrane region" description="Helical" evidence="8">
    <location>
        <begin position="350"/>
        <end position="369"/>
    </location>
</feature>
<dbReference type="CDD" id="cd03112">
    <property type="entry name" value="CobW-like"/>
    <property type="match status" value="1"/>
</dbReference>
<feature type="transmembrane region" description="Helical" evidence="8">
    <location>
        <begin position="322"/>
        <end position="343"/>
    </location>
</feature>
<dbReference type="Proteomes" id="UP000186817">
    <property type="component" value="Unassembled WGS sequence"/>
</dbReference>
<dbReference type="Gene3D" id="3.40.50.300">
    <property type="entry name" value="P-loop containing nucleotide triphosphate hydrolases"/>
    <property type="match status" value="1"/>
</dbReference>
<comment type="caution">
    <text evidence="10">The sequence shown here is derived from an EMBL/GenBank/DDBJ whole genome shotgun (WGS) entry which is preliminary data.</text>
</comment>
<gene>
    <name evidence="10" type="ORF">AK812_SmicGene37185</name>
</gene>
<evidence type="ECO:0000259" key="9">
    <source>
        <dbReference type="Pfam" id="PF02492"/>
    </source>
</evidence>
<keyword evidence="11" id="KW-1185">Reference proteome</keyword>
<feature type="domain" description="CobW/HypB/UreG nucleotide-binding" evidence="9">
    <location>
        <begin position="529"/>
        <end position="673"/>
    </location>
</feature>
<dbReference type="Pfam" id="PF02690">
    <property type="entry name" value="Na_Pi_cotrans"/>
    <property type="match status" value="1"/>
</dbReference>
<keyword evidence="3" id="KW-1003">Cell membrane</keyword>
<proteinExistence type="inferred from homology"/>
<dbReference type="InterPro" id="IPR003841">
    <property type="entry name" value="Na/Pi_transpt"/>
</dbReference>
<evidence type="ECO:0000256" key="4">
    <source>
        <dbReference type="ARBA" id="ARBA00022692"/>
    </source>
</evidence>
<sequence length="1587" mass="169969">MAAALNILSSKVHDMFNFLSVLVMLPEEVIIGAIAGEGGLLYYISKGITEAVVGPETDVTFTSPTKFIVAPFTDLFVDPNKDVTKSLSLGAPKVHSMPTGLTGSCPSTMDCSNYFCVSSSMSKNWKKVDKDAYEVLAECSTYFPLLNHGCGSDTCYLEADKFYAQSIEGGTILDGGAFSGLGDVAGGIFGLIFSLIIVTGTLFCLVKLLHSLIMGTAKKVIIRATNMNDYVAILVGLAITFIVQSSSVTTSTLTPLCGVGVLPVHKMFPMTLGATRSLSSTLLPFLVRGILIWFPVPFMRRIPVKAACLLGFYASYWRLVPLIYILVMFVALPGVALAISLLYGASIAGGIVVTLLALGAVAGFIVWWWKDGCYRVVSKEQREERAAEIAAEMGEKPQTETAVVPVAAWGEARWPGETSARAVVSGADSATGMLAWGDLARAVVGGPDSRLRIEDKGSWEGKAVLASGVLQARVQFLLEVCICARFLGAYNSFVLLTSAPGHDMALAETGAALTRLSGDVSLDEIEKLPVTLLSGFLGAGKTTMLTHVLNNREGMRVAVLVNDMASINIDADLVADGVRLQENKDKLVELHNGCICCTLREDLIESVKALALERRYEHLLIESTGISEPMPVASTFAASDDKGLALLGGVARLDTLVTVVDCKNFLNDYRSEERAVDRKELGAEDGDKRSIVDLLVEQAPNPKRKLVLNTGSFDMKWASMAPGWARELQGQGHKPESEASRHGDRRTEIVFIGAEMVEADVRAALDESLLTVEELELVMSVVRAWYANSDFSAEKKAKIYGARAMPLSRPRPLGGDAELSSPEAKKMQQELPHLAEEKQLSPRSEDDTMANAAMCYLSPLGQRSNTLSATVSPKTPRRPMMLPALYSPQSSDVRRTVPSGLKSSGVTSPGTIVLAPPRPVGHDLDLPMIDQICRSSFQAHKALLQWQRRALAAHRRAWDKAEKLEARTKTQRWRQHQIRMRQAAEGSQEPLPSPRSPRKPWHPESAEEGEAPVTHGSLHVPTKEDTPGASRTTTPRAAAEPTPRANHAPRSVAVKVPKAARPEQSQHRLRLLNSSGEVLDGASTVKEAKLQNGDVLTLHVKQVALVATKGGDTAALAAVLGDGSVVTWGSADRGGDSSAVQDQLRDVQQIQASVRAFAAILGNGSVVTWGDEDDGGDCTAVQDQLRDVQQIQASNRAFAAILGDGSVVTWGYADYGGDSTAVQEQLRDVQQIQASDRAFAAILNDGSVVTWGRATFGGDSSAVQDQLRDVQQIQASPLAFAAIRTDGSVVTWGHARSGGDSSAVQEQLRDVQQIQASVAAFAAILGDGSVVTWGDADYGGDSTAVQEQLRDVQQIQASNRAFAAIRGDGSVVTWGDADYGGDCTAVQDQLRDVQQIQACFYAFAAILGDGSVVTWGRAVSGGDSSAVQEQMRDVQQIQACFYAFAAILGDGSVVTWGNGRYGGNCSAVQEQLRDVQHIQASNRAFAAILGDGSVVTIQAEEERDPSFAKSVFAAILHDGSVVSWGKADDGGDSRAVQEQLKTVQQIQASFRLFAAILIDGSVITWGDAGYDGDSSAVQDQLRDVQQN</sequence>
<dbReference type="InterPro" id="IPR003495">
    <property type="entry name" value="CobW/HypB/UreG_nucleotide-bd"/>
</dbReference>
<evidence type="ECO:0000256" key="5">
    <source>
        <dbReference type="ARBA" id="ARBA00022989"/>
    </source>
</evidence>
<accession>A0A1Q9CH41</accession>
<dbReference type="Gene3D" id="2.130.10.30">
    <property type="entry name" value="Regulator of chromosome condensation 1/beta-lactamase-inhibitor protein II"/>
    <property type="match status" value="3"/>
</dbReference>
<organism evidence="10 11">
    <name type="scientific">Symbiodinium microadriaticum</name>
    <name type="common">Dinoflagellate</name>
    <name type="synonym">Zooxanthella microadriatica</name>
    <dbReference type="NCBI Taxonomy" id="2951"/>
    <lineage>
        <taxon>Eukaryota</taxon>
        <taxon>Sar</taxon>
        <taxon>Alveolata</taxon>
        <taxon>Dinophyceae</taxon>
        <taxon>Suessiales</taxon>
        <taxon>Symbiodiniaceae</taxon>
        <taxon>Symbiodinium</taxon>
    </lineage>
</organism>
<feature type="transmembrane region" description="Helical" evidence="8">
    <location>
        <begin position="267"/>
        <end position="286"/>
    </location>
</feature>
<evidence type="ECO:0000256" key="6">
    <source>
        <dbReference type="ARBA" id="ARBA00023136"/>
    </source>
</evidence>
<evidence type="ECO:0000256" key="7">
    <source>
        <dbReference type="SAM" id="MobiDB-lite"/>
    </source>
</evidence>
<name>A0A1Q9CH41_SYMMI</name>
<feature type="compositionally biased region" description="Polar residues" evidence="7">
    <location>
        <begin position="901"/>
        <end position="910"/>
    </location>
</feature>
<feature type="compositionally biased region" description="Basic residues" evidence="7">
    <location>
        <begin position="969"/>
        <end position="979"/>
    </location>
</feature>
<feature type="region of interest" description="Disordered" evidence="7">
    <location>
        <begin position="809"/>
        <end position="832"/>
    </location>
</feature>
<comment type="similarity">
    <text evidence="2">Belongs to the SLC34A transporter family.</text>
</comment>
<dbReference type="PANTHER" id="PTHR43603:SF1">
    <property type="entry name" value="ZINC-REGULATED GTPASE METALLOPROTEIN ACTIVATOR 1"/>
    <property type="match status" value="1"/>
</dbReference>
<evidence type="ECO:0000256" key="8">
    <source>
        <dbReference type="SAM" id="Phobius"/>
    </source>
</evidence>
<dbReference type="SUPFAM" id="SSF50985">
    <property type="entry name" value="RCC1/BLIP-II"/>
    <property type="match status" value="2"/>
</dbReference>
<dbReference type="EMBL" id="LSRX01001216">
    <property type="protein sequence ID" value="OLP82186.1"/>
    <property type="molecule type" value="Genomic_DNA"/>
</dbReference>
<feature type="transmembrane region" description="Helical" evidence="8">
    <location>
        <begin position="230"/>
        <end position="247"/>
    </location>
</feature>